<dbReference type="Proteomes" id="UP000640786">
    <property type="component" value="Unassembled WGS sequence"/>
</dbReference>
<comment type="caution">
    <text evidence="1">The sequence shown here is derived from an EMBL/GenBank/DDBJ whole genome shotgun (WGS) entry which is preliminary data.</text>
</comment>
<proteinExistence type="predicted"/>
<evidence type="ECO:0000313" key="1">
    <source>
        <dbReference type="EMBL" id="MBD7944383.1"/>
    </source>
</evidence>
<evidence type="ECO:0000313" key="2">
    <source>
        <dbReference type="Proteomes" id="UP000640786"/>
    </source>
</evidence>
<gene>
    <name evidence="1" type="ORF">H9650_09675</name>
</gene>
<reference evidence="1 2" key="1">
    <citation type="submission" date="2020-08" db="EMBL/GenBank/DDBJ databases">
        <title>A Genomic Blueprint of the Chicken Gut Microbiome.</title>
        <authorList>
            <person name="Gilroy R."/>
            <person name="Ravi A."/>
            <person name="Getino M."/>
            <person name="Pursley I."/>
            <person name="Horton D.L."/>
            <person name="Alikhan N.-F."/>
            <person name="Baker D."/>
            <person name="Gharbi K."/>
            <person name="Hall N."/>
            <person name="Watson M."/>
            <person name="Adriaenssens E.M."/>
            <person name="Foster-Nyarko E."/>
            <person name="Jarju S."/>
            <person name="Secka A."/>
            <person name="Antonio M."/>
            <person name="Oren A."/>
            <person name="Chaudhuri R."/>
            <person name="La Ragione R.M."/>
            <person name="Hildebrand F."/>
            <person name="Pallen M.J."/>
        </authorList>
    </citation>
    <scope>NUCLEOTIDE SEQUENCE [LARGE SCALE GENOMIC DNA]</scope>
    <source>
        <strain evidence="1 2">Sa2BUA9</strain>
    </source>
</reference>
<evidence type="ECO:0008006" key="3">
    <source>
        <dbReference type="Google" id="ProtNLM"/>
    </source>
</evidence>
<dbReference type="EMBL" id="JACSQO010000004">
    <property type="protein sequence ID" value="MBD7944383.1"/>
    <property type="molecule type" value="Genomic_DNA"/>
</dbReference>
<organism evidence="1 2">
    <name type="scientific">Psychrobacillus faecigallinarum</name>
    <dbReference type="NCBI Taxonomy" id="2762235"/>
    <lineage>
        <taxon>Bacteria</taxon>
        <taxon>Bacillati</taxon>
        <taxon>Bacillota</taxon>
        <taxon>Bacilli</taxon>
        <taxon>Bacillales</taxon>
        <taxon>Bacillaceae</taxon>
        <taxon>Psychrobacillus</taxon>
    </lineage>
</organism>
<accession>A0ABR8R9B5</accession>
<keyword evidence="2" id="KW-1185">Reference proteome</keyword>
<protein>
    <recommendedName>
        <fullName evidence="3">HEAT repeat domain-containing protein</fullName>
    </recommendedName>
</protein>
<sequence length="151" mass="17928">MGEEELVLLFKNGVSDFKRWARKADKSSEEWETEYPNWNWQYHDTGNLLKELSVERWNEELIEDFLYILARDNEVENIIENLIDIPNQLLSLTKYALIYSDADAKWQVAYGLGEIKGDNLLIRMYLSDFLNDEQEYVRRRASFALDKHGTQ</sequence>
<dbReference type="RefSeq" id="WP_191697067.1">
    <property type="nucleotide sequence ID" value="NZ_JACSQO010000004.1"/>
</dbReference>
<name>A0ABR8R9B5_9BACI</name>